<accession>A0A318IUY5</accession>
<evidence type="ECO:0000256" key="3">
    <source>
        <dbReference type="PIRSR" id="PIRSR607837-1"/>
    </source>
</evidence>
<dbReference type="EMBL" id="QJKC01000032">
    <property type="protein sequence ID" value="PXX38833.1"/>
    <property type="molecule type" value="Genomic_DNA"/>
</dbReference>
<proteinExistence type="inferred from homology"/>
<evidence type="ECO:0000313" key="5">
    <source>
        <dbReference type="Proteomes" id="UP000248395"/>
    </source>
</evidence>
<feature type="binding site" evidence="3">
    <location>
        <position position="129"/>
    </location>
    <ligand>
        <name>a divalent metal cation</name>
        <dbReference type="ChEBI" id="CHEBI:60240"/>
    </ligand>
</feature>
<dbReference type="SUPFAM" id="SSF109854">
    <property type="entry name" value="DinB/YfiT-like putative metalloenzymes"/>
    <property type="match status" value="1"/>
</dbReference>
<gene>
    <name evidence="4" type="ORF">DFR38_1326</name>
</gene>
<keyword evidence="5" id="KW-1185">Reference proteome</keyword>
<evidence type="ECO:0000256" key="2">
    <source>
        <dbReference type="ARBA" id="ARBA00022723"/>
    </source>
</evidence>
<dbReference type="Pfam" id="PF05163">
    <property type="entry name" value="DinB"/>
    <property type="match status" value="1"/>
</dbReference>
<keyword evidence="2 3" id="KW-0479">Metal-binding</keyword>
<organism evidence="4 5">
    <name type="scientific">Aquitalea magnusonii</name>
    <dbReference type="NCBI Taxonomy" id="332411"/>
    <lineage>
        <taxon>Bacteria</taxon>
        <taxon>Pseudomonadati</taxon>
        <taxon>Pseudomonadota</taxon>
        <taxon>Betaproteobacteria</taxon>
        <taxon>Neisseriales</taxon>
        <taxon>Chromobacteriaceae</taxon>
        <taxon>Aquitalea</taxon>
    </lineage>
</organism>
<protein>
    <submittedName>
        <fullName evidence="4">Putative damage-inducible protein DinB</fullName>
    </submittedName>
</protein>
<comment type="caution">
    <text evidence="4">The sequence shown here is derived from an EMBL/GenBank/DDBJ whole genome shotgun (WGS) entry which is preliminary data.</text>
</comment>
<dbReference type="Proteomes" id="UP000248395">
    <property type="component" value="Unassembled WGS sequence"/>
</dbReference>
<feature type="binding site" evidence="3">
    <location>
        <position position="45"/>
    </location>
    <ligand>
        <name>a divalent metal cation</name>
        <dbReference type="ChEBI" id="CHEBI:60240"/>
    </ligand>
</feature>
<name>A0A318IUY5_9NEIS</name>
<feature type="binding site" evidence="3">
    <location>
        <position position="133"/>
    </location>
    <ligand>
        <name>a divalent metal cation</name>
        <dbReference type="ChEBI" id="CHEBI:60240"/>
    </ligand>
</feature>
<evidence type="ECO:0000313" key="4">
    <source>
        <dbReference type="EMBL" id="PXX38833.1"/>
    </source>
</evidence>
<evidence type="ECO:0000256" key="1">
    <source>
        <dbReference type="ARBA" id="ARBA00008635"/>
    </source>
</evidence>
<dbReference type="Gene3D" id="1.20.120.450">
    <property type="entry name" value="dinb family like domain"/>
    <property type="match status" value="1"/>
</dbReference>
<dbReference type="InterPro" id="IPR034660">
    <property type="entry name" value="DinB/YfiT-like"/>
</dbReference>
<reference evidence="4 5" key="1">
    <citation type="submission" date="2018-05" db="EMBL/GenBank/DDBJ databases">
        <title>Genomic Encyclopedia of Type Strains, Phase IV (KMG-IV): sequencing the most valuable type-strain genomes for metagenomic binning, comparative biology and taxonomic classification.</title>
        <authorList>
            <person name="Goeker M."/>
        </authorList>
    </citation>
    <scope>NUCLEOTIDE SEQUENCE [LARGE SCALE GENOMIC DNA]</scope>
    <source>
        <strain evidence="4 5">DSM 25134</strain>
    </source>
</reference>
<dbReference type="AlphaFoldDB" id="A0A318IUY5"/>
<sequence>MPLTLILNQLRYKQWADQRTLAAIAQIDAQAFPAELAFARQQLNHMVRVEEVFRARLAGTAEPHCTTNSDIVPTLAELEQRLSAANGWLQPYAAALPAEQLGEIIRFRFLDGKAGSMTRAEILFHLVNHGSYHRGAIGRALDMAGGLRPADTYTVFIHAMEPARRVEG</sequence>
<dbReference type="InterPro" id="IPR007837">
    <property type="entry name" value="DinB"/>
</dbReference>
<dbReference type="GO" id="GO:0046872">
    <property type="term" value="F:metal ion binding"/>
    <property type="evidence" value="ECO:0007669"/>
    <property type="project" value="UniProtKB-KW"/>
</dbReference>
<dbReference type="PANTHER" id="PTHR37302">
    <property type="entry name" value="SLR1116 PROTEIN"/>
    <property type="match status" value="1"/>
</dbReference>
<comment type="similarity">
    <text evidence="1">Belongs to the DinB family.</text>
</comment>
<dbReference type="PANTHER" id="PTHR37302:SF1">
    <property type="entry name" value="PROTEIN DINB"/>
    <property type="match status" value="1"/>
</dbReference>